<keyword evidence="6 7" id="KW-0472">Membrane</keyword>
<keyword evidence="2" id="KW-0813">Transport</keyword>
<keyword evidence="3" id="KW-1003">Cell membrane</keyword>
<feature type="transmembrane region" description="Helical" evidence="7">
    <location>
        <begin position="461"/>
        <end position="481"/>
    </location>
</feature>
<dbReference type="PATRIC" id="fig|431306.5.peg.1534"/>
<feature type="transmembrane region" description="Helical" evidence="7">
    <location>
        <begin position="96"/>
        <end position="115"/>
    </location>
</feature>
<evidence type="ECO:0000313" key="9">
    <source>
        <dbReference type="Proteomes" id="UP000068250"/>
    </source>
</evidence>
<evidence type="ECO:0000256" key="1">
    <source>
        <dbReference type="ARBA" id="ARBA00004651"/>
    </source>
</evidence>
<dbReference type="STRING" id="431306.AGA_1509"/>
<evidence type="ECO:0000256" key="2">
    <source>
        <dbReference type="ARBA" id="ARBA00022448"/>
    </source>
</evidence>
<comment type="subcellular location">
    <subcellularLocation>
        <location evidence="1">Cell membrane</location>
        <topology evidence="1">Multi-pass membrane protein</topology>
    </subcellularLocation>
</comment>
<proteinExistence type="predicted"/>
<keyword evidence="4 7" id="KW-0812">Transmembrane</keyword>
<dbReference type="GO" id="GO:0022857">
    <property type="term" value="F:transmembrane transporter activity"/>
    <property type="evidence" value="ECO:0007669"/>
    <property type="project" value="InterPro"/>
</dbReference>
<feature type="transmembrane region" description="Helical" evidence="7">
    <location>
        <begin position="147"/>
        <end position="165"/>
    </location>
</feature>
<dbReference type="Proteomes" id="UP000068250">
    <property type="component" value="Chromosome I"/>
</dbReference>
<evidence type="ECO:0000256" key="4">
    <source>
        <dbReference type="ARBA" id="ARBA00022692"/>
    </source>
</evidence>
<feature type="transmembrane region" description="Helical" evidence="7">
    <location>
        <begin position="358"/>
        <end position="375"/>
    </location>
</feature>
<organism evidence="8 9">
    <name type="scientific">Acetobacter ghanensis</name>
    <dbReference type="NCBI Taxonomy" id="431306"/>
    <lineage>
        <taxon>Bacteria</taxon>
        <taxon>Pseudomonadati</taxon>
        <taxon>Pseudomonadota</taxon>
        <taxon>Alphaproteobacteria</taxon>
        <taxon>Acetobacterales</taxon>
        <taxon>Acetobacteraceae</taxon>
        <taxon>Acetobacter</taxon>
    </lineage>
</organism>
<feature type="transmembrane region" description="Helical" evidence="7">
    <location>
        <begin position="177"/>
        <end position="198"/>
    </location>
</feature>
<evidence type="ECO:0000313" key="8">
    <source>
        <dbReference type="EMBL" id="CEF55598.1"/>
    </source>
</evidence>
<gene>
    <name evidence="8" type="primary">fusB</name>
    <name evidence="8" type="ORF">AGA_1509</name>
</gene>
<dbReference type="PANTHER" id="PTHR30509:SF9">
    <property type="entry name" value="MULTIDRUG RESISTANCE PROTEIN MDTO"/>
    <property type="match status" value="1"/>
</dbReference>
<dbReference type="GO" id="GO:0005886">
    <property type="term" value="C:plasma membrane"/>
    <property type="evidence" value="ECO:0007669"/>
    <property type="project" value="UniProtKB-SubCell"/>
</dbReference>
<reference evidence="9" key="1">
    <citation type="submission" date="2014-09" db="EMBL/GenBank/DDBJ databases">
        <authorList>
            <person name="Illeghems K.G."/>
        </authorList>
    </citation>
    <scope>NUCLEOTIDE SEQUENCE [LARGE SCALE GENOMIC DNA]</scope>
    <source>
        <strain evidence="9">LMG 23848T</strain>
    </source>
</reference>
<feature type="transmembrane region" description="Helical" evidence="7">
    <location>
        <begin position="121"/>
        <end position="140"/>
    </location>
</feature>
<feature type="transmembrane region" description="Helical" evidence="7">
    <location>
        <begin position="415"/>
        <end position="440"/>
    </location>
</feature>
<evidence type="ECO:0008006" key="10">
    <source>
        <dbReference type="Google" id="ProtNLM"/>
    </source>
</evidence>
<evidence type="ECO:0000256" key="5">
    <source>
        <dbReference type="ARBA" id="ARBA00022989"/>
    </source>
</evidence>
<name>A0A0U5F3A5_9PROT</name>
<sequence length="639" mass="69537">MSKMDPNPGMPEVHRWGSVPLSALWRAFTAHQAGKLKWLIAPSWGDVAFAVRSALAAGLSLVIAMAMELDSPQWAPLTVWVVAQSSRGESLSKARWRIAGTVLGCCVAVALIAALPQSPALFFGVLAGWIGLCCGMATFLEGYKAYGLVLTGFTSAIVATGAIMQPDQVFDIAMARGTYIVLGVVCEALLALLFMPGLQARARARLKARLDDAQMLVRKRVACLVEGHPTTDLDQSPLLTELTNAGSRIEYDALEAGGYGHMADHARAALAGLLVMLARAEGLATLNLLPASKVPPSIRKDERAINLHIDACLTHRRGDHFRFRIRSRRHTLEAVENGVRACAGILVGWLLWEVTAWPAGPTFMSLLALVYGLLATRENPVVASAPFFRGAVWCVLVAGVYVALVLPALNTPELLVLLLMVPMVIGGLAARNPATAGYAFSFNMFLPVLMGPDNQGRYDEVSFLNTAMAFLGAVLVAGWTYRTVLPFRLDSHMLRTARWTSRQLQELASLNSRVSVYQWLSGNADSLVRIVRNAQGIPAEQRNAFARQQFSGMVSGMHVILLRELADAPTTPHAVQQALRAFLRHWEHDDGAVVTQQAAVTARWLSRQIERMPPEQQEIFDHALVSLRLLACAQPVDLP</sequence>
<evidence type="ECO:0000256" key="6">
    <source>
        <dbReference type="ARBA" id="ARBA00023136"/>
    </source>
</evidence>
<evidence type="ECO:0000256" key="3">
    <source>
        <dbReference type="ARBA" id="ARBA00022475"/>
    </source>
</evidence>
<dbReference type="InterPro" id="IPR006726">
    <property type="entry name" value="PHBA_efflux_AaeB/fusaric-R"/>
</dbReference>
<evidence type="ECO:0000256" key="7">
    <source>
        <dbReference type="SAM" id="Phobius"/>
    </source>
</evidence>
<dbReference type="AlphaFoldDB" id="A0A0U5F3A5"/>
<dbReference type="PANTHER" id="PTHR30509">
    <property type="entry name" value="P-HYDROXYBENZOIC ACID EFFLUX PUMP SUBUNIT-RELATED"/>
    <property type="match status" value="1"/>
</dbReference>
<keyword evidence="5 7" id="KW-1133">Transmembrane helix</keyword>
<dbReference type="Pfam" id="PF04632">
    <property type="entry name" value="FUSC"/>
    <property type="match status" value="2"/>
</dbReference>
<feature type="transmembrane region" description="Helical" evidence="7">
    <location>
        <begin position="387"/>
        <end position="409"/>
    </location>
</feature>
<dbReference type="EMBL" id="LN609302">
    <property type="protein sequence ID" value="CEF55598.1"/>
    <property type="molecule type" value="Genomic_DNA"/>
</dbReference>
<dbReference type="RefSeq" id="WP_059023618.1">
    <property type="nucleotide sequence ID" value="NZ_LN609302.1"/>
</dbReference>
<protein>
    <recommendedName>
        <fullName evidence="10">Fusaric acid resistance protein</fullName>
    </recommendedName>
</protein>
<accession>A0A0U5F3A5</accession>